<dbReference type="STRING" id="1325564.NSJP_1127"/>
<dbReference type="AlphaFoldDB" id="A0A1W1I340"/>
<keyword evidence="6" id="KW-1185">Reference proteome</keyword>
<organism evidence="5 6">
    <name type="scientific">Nitrospira japonica</name>
    <dbReference type="NCBI Taxonomy" id="1325564"/>
    <lineage>
        <taxon>Bacteria</taxon>
        <taxon>Pseudomonadati</taxon>
        <taxon>Nitrospirota</taxon>
        <taxon>Nitrospiria</taxon>
        <taxon>Nitrospirales</taxon>
        <taxon>Nitrospiraceae</taxon>
        <taxon>Nitrospira</taxon>
    </lineage>
</organism>
<dbReference type="Pfam" id="PF00571">
    <property type="entry name" value="CBS"/>
    <property type="match status" value="2"/>
</dbReference>
<dbReference type="PANTHER" id="PTHR48108:SF26">
    <property type="entry name" value="CBS DOMAIN-CONTAINING PROTEIN DDB_G0289609"/>
    <property type="match status" value="1"/>
</dbReference>
<dbReference type="Gene3D" id="3.10.580.10">
    <property type="entry name" value="CBS-domain"/>
    <property type="match status" value="1"/>
</dbReference>
<proteinExistence type="predicted"/>
<evidence type="ECO:0000256" key="1">
    <source>
        <dbReference type="ARBA" id="ARBA00022737"/>
    </source>
</evidence>
<gene>
    <name evidence="5" type="ORF">NSJP_1127</name>
</gene>
<dbReference type="Proteomes" id="UP000192042">
    <property type="component" value="Chromosome I"/>
</dbReference>
<dbReference type="SUPFAM" id="SSF54631">
    <property type="entry name" value="CBS-domain pair"/>
    <property type="match status" value="1"/>
</dbReference>
<dbReference type="InterPro" id="IPR046342">
    <property type="entry name" value="CBS_dom_sf"/>
</dbReference>
<protein>
    <recommendedName>
        <fullName evidence="4">CBS domain-containing protein</fullName>
    </recommendedName>
</protein>
<evidence type="ECO:0000313" key="5">
    <source>
        <dbReference type="EMBL" id="SLM47299.1"/>
    </source>
</evidence>
<dbReference type="SMART" id="SM00116">
    <property type="entry name" value="CBS"/>
    <property type="match status" value="2"/>
</dbReference>
<reference evidence="5 6" key="1">
    <citation type="submission" date="2017-03" db="EMBL/GenBank/DDBJ databases">
        <authorList>
            <person name="Afonso C.L."/>
            <person name="Miller P.J."/>
            <person name="Scott M.A."/>
            <person name="Spackman E."/>
            <person name="Goraichik I."/>
            <person name="Dimitrov K.M."/>
            <person name="Suarez D.L."/>
            <person name="Swayne D.E."/>
        </authorList>
    </citation>
    <scope>NUCLEOTIDE SEQUENCE [LARGE SCALE GENOMIC DNA]</scope>
    <source>
        <strain evidence="5">Genome sequencing of Nitrospira japonica strain NJ11</strain>
    </source>
</reference>
<evidence type="ECO:0000256" key="2">
    <source>
        <dbReference type="PROSITE-ProRule" id="PRU00703"/>
    </source>
</evidence>
<feature type="region of interest" description="Disordered" evidence="3">
    <location>
        <begin position="163"/>
        <end position="194"/>
    </location>
</feature>
<evidence type="ECO:0000313" key="6">
    <source>
        <dbReference type="Proteomes" id="UP000192042"/>
    </source>
</evidence>
<dbReference type="KEGG" id="nja:NSJP_1127"/>
<accession>A0A1W1I340</accession>
<evidence type="ECO:0000256" key="3">
    <source>
        <dbReference type="SAM" id="MobiDB-lite"/>
    </source>
</evidence>
<feature type="domain" description="CBS" evidence="4">
    <location>
        <begin position="40"/>
        <end position="98"/>
    </location>
</feature>
<feature type="compositionally biased region" description="Basic and acidic residues" evidence="3">
    <location>
        <begin position="177"/>
        <end position="194"/>
    </location>
</feature>
<sequence>MENMDRMTSRRRRGGLYLESTEAEQLGVLPGEERRVKDVMDRHLAVIPPASDLAQATEVMQQRQVTSLIVGEESAPMGLLTDRDLAMQLTRAEPQRARTVGEVIAGRQTLVCHEDDILGDALSAMKDRQLSSLPVVNGRGIVVGMLSPLEVASAAVPTVTPAWTEGMRQPETMSDQRGQRKGGDDEGRTVHPGH</sequence>
<keyword evidence="1" id="KW-0677">Repeat</keyword>
<dbReference type="PROSITE" id="PS51371">
    <property type="entry name" value="CBS"/>
    <property type="match status" value="2"/>
</dbReference>
<dbReference type="InterPro" id="IPR000644">
    <property type="entry name" value="CBS_dom"/>
</dbReference>
<feature type="domain" description="CBS" evidence="4">
    <location>
        <begin position="105"/>
        <end position="165"/>
    </location>
</feature>
<keyword evidence="2" id="KW-0129">CBS domain</keyword>
<dbReference type="InterPro" id="IPR051462">
    <property type="entry name" value="CBS_domain-containing"/>
</dbReference>
<dbReference type="PANTHER" id="PTHR48108">
    <property type="entry name" value="CBS DOMAIN-CONTAINING PROTEIN CBSX2, CHLOROPLASTIC"/>
    <property type="match status" value="1"/>
</dbReference>
<evidence type="ECO:0000259" key="4">
    <source>
        <dbReference type="PROSITE" id="PS51371"/>
    </source>
</evidence>
<name>A0A1W1I340_9BACT</name>
<dbReference type="EMBL" id="LT828648">
    <property type="protein sequence ID" value="SLM47299.1"/>
    <property type="molecule type" value="Genomic_DNA"/>
</dbReference>